<name>X1W229_9ZZZZ</name>
<feature type="non-terminal residue" evidence="1">
    <location>
        <position position="1"/>
    </location>
</feature>
<accession>X1W229</accession>
<proteinExistence type="predicted"/>
<evidence type="ECO:0000313" key="1">
    <source>
        <dbReference type="EMBL" id="GAJ22985.1"/>
    </source>
</evidence>
<protein>
    <submittedName>
        <fullName evidence="1">Uncharacterized protein</fullName>
    </submittedName>
</protein>
<reference evidence="1" key="1">
    <citation type="journal article" date="2014" name="Front. Microbiol.">
        <title>High frequency of phylogenetically diverse reductive dehalogenase-homologous genes in deep subseafloor sedimentary metagenomes.</title>
        <authorList>
            <person name="Kawai M."/>
            <person name="Futagami T."/>
            <person name="Toyoda A."/>
            <person name="Takaki Y."/>
            <person name="Nishi S."/>
            <person name="Hori S."/>
            <person name="Arai W."/>
            <person name="Tsubouchi T."/>
            <person name="Morono Y."/>
            <person name="Uchiyama I."/>
            <person name="Ito T."/>
            <person name="Fujiyama A."/>
            <person name="Inagaki F."/>
            <person name="Takami H."/>
        </authorList>
    </citation>
    <scope>NUCLEOTIDE SEQUENCE</scope>
    <source>
        <strain evidence="1">Expedition CK06-06</strain>
    </source>
</reference>
<dbReference type="AlphaFoldDB" id="X1W229"/>
<organism evidence="1">
    <name type="scientific">marine sediment metagenome</name>
    <dbReference type="NCBI Taxonomy" id="412755"/>
    <lineage>
        <taxon>unclassified sequences</taxon>
        <taxon>metagenomes</taxon>
        <taxon>ecological metagenomes</taxon>
    </lineage>
</organism>
<comment type="caution">
    <text evidence="1">The sequence shown here is derived from an EMBL/GenBank/DDBJ whole genome shotgun (WGS) entry which is preliminary data.</text>
</comment>
<sequence length="92" mass="9904">HGLKAGGQKRRCVDIHAAAGGGAGRTNNLARPGWRRPHIIKCLSLKVKWGFISSIQCLKEPAVGGITGGVDHPGNKNPGAHGQLLYYLWLNW</sequence>
<dbReference type="EMBL" id="BARW01041186">
    <property type="protein sequence ID" value="GAJ22985.1"/>
    <property type="molecule type" value="Genomic_DNA"/>
</dbReference>
<gene>
    <name evidence="1" type="ORF">S12H4_61819</name>
</gene>